<dbReference type="AlphaFoldDB" id="A0A364Y3Z6"/>
<keyword evidence="2 6" id="KW-0813">Transport</keyword>
<dbReference type="NCBIfam" id="NF037979">
    <property type="entry name" value="Na_transp"/>
    <property type="match status" value="1"/>
</dbReference>
<feature type="transmembrane region" description="Helical" evidence="7">
    <location>
        <begin position="427"/>
        <end position="449"/>
    </location>
</feature>
<proteinExistence type="inferred from homology"/>
<feature type="transmembrane region" description="Helical" evidence="7">
    <location>
        <begin position="339"/>
        <end position="357"/>
    </location>
</feature>
<evidence type="ECO:0000256" key="7">
    <source>
        <dbReference type="SAM" id="Phobius"/>
    </source>
</evidence>
<evidence type="ECO:0000256" key="5">
    <source>
        <dbReference type="ARBA" id="ARBA00023136"/>
    </source>
</evidence>
<feature type="transmembrane region" description="Helical" evidence="7">
    <location>
        <begin position="301"/>
        <end position="327"/>
    </location>
</feature>
<evidence type="ECO:0000256" key="6">
    <source>
        <dbReference type="RuleBase" id="RU003732"/>
    </source>
</evidence>
<gene>
    <name evidence="8" type="ORF">DQQ10_11145</name>
</gene>
<feature type="transmembrane region" description="Helical" evidence="7">
    <location>
        <begin position="84"/>
        <end position="114"/>
    </location>
</feature>
<evidence type="ECO:0000256" key="2">
    <source>
        <dbReference type="ARBA" id="ARBA00022448"/>
    </source>
</evidence>
<dbReference type="EMBL" id="QMFY01000004">
    <property type="protein sequence ID" value="RAW01449.1"/>
    <property type="molecule type" value="Genomic_DNA"/>
</dbReference>
<organism evidence="8 9">
    <name type="scientific">Pseudochryseolinea flava</name>
    <dbReference type="NCBI Taxonomy" id="2059302"/>
    <lineage>
        <taxon>Bacteria</taxon>
        <taxon>Pseudomonadati</taxon>
        <taxon>Bacteroidota</taxon>
        <taxon>Cytophagia</taxon>
        <taxon>Cytophagales</taxon>
        <taxon>Fulvivirgaceae</taxon>
        <taxon>Pseudochryseolinea</taxon>
    </lineage>
</organism>
<dbReference type="InterPro" id="IPR047218">
    <property type="entry name" value="YocR/YhdH-like"/>
</dbReference>
<dbReference type="OrthoDB" id="9762833at2"/>
<evidence type="ECO:0000256" key="1">
    <source>
        <dbReference type="ARBA" id="ARBA00004141"/>
    </source>
</evidence>
<feature type="transmembrane region" description="Helical" evidence="7">
    <location>
        <begin position="243"/>
        <end position="270"/>
    </location>
</feature>
<feature type="transmembrane region" description="Helical" evidence="7">
    <location>
        <begin position="212"/>
        <end position="231"/>
    </location>
</feature>
<protein>
    <recommendedName>
        <fullName evidence="6">Transporter</fullName>
    </recommendedName>
</protein>
<evidence type="ECO:0000313" key="8">
    <source>
        <dbReference type="EMBL" id="RAW01449.1"/>
    </source>
</evidence>
<reference evidence="8 9" key="1">
    <citation type="submission" date="2018-06" db="EMBL/GenBank/DDBJ databases">
        <title>Chryseolinea flavus sp. nov., a member of the phylum Bacteroidetes isolated from soil.</title>
        <authorList>
            <person name="Li Y."/>
            <person name="Wang J."/>
        </authorList>
    </citation>
    <scope>NUCLEOTIDE SEQUENCE [LARGE SCALE GENOMIC DNA]</scope>
    <source>
        <strain evidence="8 9">SDU1-6</strain>
    </source>
</reference>
<feature type="transmembrane region" description="Helical" evidence="7">
    <location>
        <begin position="377"/>
        <end position="400"/>
    </location>
</feature>
<feature type="transmembrane region" description="Helical" evidence="7">
    <location>
        <begin position="170"/>
        <end position="192"/>
    </location>
</feature>
<comment type="similarity">
    <text evidence="6">Belongs to the sodium:neurotransmitter symporter (SNF) (TC 2.A.22) family.</text>
</comment>
<dbReference type="GO" id="GO:0016020">
    <property type="term" value="C:membrane"/>
    <property type="evidence" value="ECO:0007669"/>
    <property type="project" value="UniProtKB-SubCell"/>
</dbReference>
<dbReference type="Proteomes" id="UP000251889">
    <property type="component" value="Unassembled WGS sequence"/>
</dbReference>
<keyword evidence="3 6" id="KW-0812">Transmembrane</keyword>
<dbReference type="InterPro" id="IPR000175">
    <property type="entry name" value="Na/ntran_symport"/>
</dbReference>
<keyword evidence="9" id="KW-1185">Reference proteome</keyword>
<dbReference type="PRINTS" id="PR00176">
    <property type="entry name" value="NANEUSMPORT"/>
</dbReference>
<dbReference type="PANTHER" id="PTHR42948">
    <property type="entry name" value="TRANSPORTER"/>
    <property type="match status" value="1"/>
</dbReference>
<dbReference type="PROSITE" id="PS50267">
    <property type="entry name" value="NA_NEUROTRAN_SYMP_3"/>
    <property type="match status" value="1"/>
</dbReference>
<keyword evidence="4 7" id="KW-1133">Transmembrane helix</keyword>
<comment type="subcellular location">
    <subcellularLocation>
        <location evidence="1">Membrane</location>
        <topology evidence="1">Multi-pass membrane protein</topology>
    </subcellularLocation>
</comment>
<feature type="transmembrane region" description="Helical" evidence="7">
    <location>
        <begin position="7"/>
        <end position="28"/>
    </location>
</feature>
<dbReference type="SUPFAM" id="SSF161070">
    <property type="entry name" value="SNF-like"/>
    <property type="match status" value="1"/>
</dbReference>
<dbReference type="RefSeq" id="WP_112746935.1">
    <property type="nucleotide sequence ID" value="NZ_QMFY01000004.1"/>
</dbReference>
<name>A0A364Y3Z6_9BACT</name>
<keyword evidence="6" id="KW-0769">Symport</keyword>
<feature type="transmembrane region" description="Helical" evidence="7">
    <location>
        <begin position="134"/>
        <end position="158"/>
    </location>
</feature>
<dbReference type="GO" id="GO:0015293">
    <property type="term" value="F:symporter activity"/>
    <property type="evidence" value="ECO:0007669"/>
    <property type="project" value="UniProtKB-KW"/>
</dbReference>
<feature type="transmembrane region" description="Helical" evidence="7">
    <location>
        <begin position="40"/>
        <end position="64"/>
    </location>
</feature>
<sequence>MANRGNFTGKLGFILAATGSAIGLSNIWRFPYLAGQNGGAVFLIIYLACIFLFCFPVMIGEIAIGRAATSDAYGAYTKLGNKRWGWVGLGGVISGILILSYYNVVAGWTLGYFIEVCFNNLLQQPDYKSHFFSFISKASTNIACAFIFLFITAFAVSRGIHHGIERANRILMPALLVILIGLIAYSLMLPGAMQGVKFYLIPDFSKVNAQTIYDALRLSFFTLSLGIGGLMTYGSYVSKTDNLIYASSIITWADTIIAFLAGLMIFPLVFSAGVSPAEGPALVFIVMPEIFHNMGPVIGKVVGSAFFLLLAFAALPSCISLLELPAAYFIDQKKLPRQVVVWLLAIVIFLLGIPTILSQGASETFTKLSFYKNKDFLTFIADITDVSLTVGGCLMCLFIAHRWKIAKLDQELKQGNEHYMKSVTRKYINFSIVYVCPVMLGILSVLILIDKILS</sequence>
<dbReference type="Pfam" id="PF00209">
    <property type="entry name" value="SNF"/>
    <property type="match status" value="2"/>
</dbReference>
<comment type="caution">
    <text evidence="8">The sequence shown here is derived from an EMBL/GenBank/DDBJ whole genome shotgun (WGS) entry which is preliminary data.</text>
</comment>
<dbReference type="CDD" id="cd10336">
    <property type="entry name" value="SLC6sbd_Tyt1-Like"/>
    <property type="match status" value="1"/>
</dbReference>
<dbReference type="PROSITE" id="PS00610">
    <property type="entry name" value="NA_NEUROTRAN_SYMP_1"/>
    <property type="match status" value="1"/>
</dbReference>
<dbReference type="InterPro" id="IPR037272">
    <property type="entry name" value="SNS_sf"/>
</dbReference>
<accession>A0A364Y3Z6</accession>
<dbReference type="PANTHER" id="PTHR42948:SF1">
    <property type="entry name" value="TRANSPORTER"/>
    <property type="match status" value="1"/>
</dbReference>
<evidence type="ECO:0000256" key="3">
    <source>
        <dbReference type="ARBA" id="ARBA00022692"/>
    </source>
</evidence>
<evidence type="ECO:0000256" key="4">
    <source>
        <dbReference type="ARBA" id="ARBA00022989"/>
    </source>
</evidence>
<evidence type="ECO:0000313" key="9">
    <source>
        <dbReference type="Proteomes" id="UP000251889"/>
    </source>
</evidence>
<keyword evidence="5 7" id="KW-0472">Membrane</keyword>